<dbReference type="InterPro" id="IPR024163">
    <property type="entry name" value="Aerotolerance_reg_N"/>
</dbReference>
<reference evidence="5" key="1">
    <citation type="journal article" date="2019" name="Int. J. Syst. Evol. Microbiol.">
        <title>The Global Catalogue of Microorganisms (GCM) 10K type strain sequencing project: providing services to taxonomists for standard genome sequencing and annotation.</title>
        <authorList>
            <consortium name="The Broad Institute Genomics Platform"/>
            <consortium name="The Broad Institute Genome Sequencing Center for Infectious Disease"/>
            <person name="Wu L."/>
            <person name="Ma J."/>
        </authorList>
    </citation>
    <scope>NUCLEOTIDE SEQUENCE [LARGE SCALE GENOMIC DNA]</scope>
    <source>
        <strain evidence="5">CGMCC 4.1467</strain>
    </source>
</reference>
<proteinExistence type="predicted"/>
<keyword evidence="5" id="KW-1185">Reference proteome</keyword>
<dbReference type="InterPro" id="IPR036465">
    <property type="entry name" value="vWFA_dom_sf"/>
</dbReference>
<evidence type="ECO:0000259" key="2">
    <source>
        <dbReference type="Pfam" id="PF07584"/>
    </source>
</evidence>
<organism evidence="4 5">
    <name type="scientific">Haloferula chungangensis</name>
    <dbReference type="NCBI Taxonomy" id="1048331"/>
    <lineage>
        <taxon>Bacteria</taxon>
        <taxon>Pseudomonadati</taxon>
        <taxon>Verrucomicrobiota</taxon>
        <taxon>Verrucomicrobiia</taxon>
        <taxon>Verrucomicrobiales</taxon>
        <taxon>Verrucomicrobiaceae</taxon>
        <taxon>Haloferula</taxon>
    </lineage>
</organism>
<feature type="transmembrane region" description="Helical" evidence="1">
    <location>
        <begin position="58"/>
        <end position="76"/>
    </location>
</feature>
<feature type="domain" description="VWFA" evidence="3">
    <location>
        <begin position="88"/>
        <end position="193"/>
    </location>
</feature>
<dbReference type="SUPFAM" id="SSF53300">
    <property type="entry name" value="vWA-like"/>
    <property type="match status" value="1"/>
</dbReference>
<gene>
    <name evidence="4" type="ORF">ACFQY0_04200</name>
</gene>
<feature type="transmembrane region" description="Helical" evidence="1">
    <location>
        <begin position="560"/>
        <end position="578"/>
    </location>
</feature>
<comment type="caution">
    <text evidence="4">The sequence shown here is derived from an EMBL/GenBank/DDBJ whole genome shotgun (WGS) entry which is preliminary data.</text>
</comment>
<dbReference type="Pfam" id="PF13519">
    <property type="entry name" value="VWA_2"/>
    <property type="match status" value="1"/>
</dbReference>
<dbReference type="PANTHER" id="PTHR37464">
    <property type="entry name" value="BLL2463 PROTEIN"/>
    <property type="match status" value="1"/>
</dbReference>
<accession>A0ABW2L3S4</accession>
<dbReference type="InterPro" id="IPR002035">
    <property type="entry name" value="VWF_A"/>
</dbReference>
<dbReference type="PANTHER" id="PTHR37464:SF1">
    <property type="entry name" value="BLL2463 PROTEIN"/>
    <property type="match status" value="1"/>
</dbReference>
<evidence type="ECO:0000259" key="3">
    <source>
        <dbReference type="Pfam" id="PF13519"/>
    </source>
</evidence>
<evidence type="ECO:0000313" key="4">
    <source>
        <dbReference type="EMBL" id="MFC7336369.1"/>
    </source>
</evidence>
<dbReference type="Gene3D" id="3.40.50.410">
    <property type="entry name" value="von Willebrand factor, type A domain"/>
    <property type="match status" value="1"/>
</dbReference>
<keyword evidence="1" id="KW-0472">Membrane</keyword>
<dbReference type="RefSeq" id="WP_379709471.1">
    <property type="nucleotide sequence ID" value="NZ_JBHTBS010000002.1"/>
</dbReference>
<keyword evidence="1" id="KW-1133">Transmembrane helix</keyword>
<evidence type="ECO:0000256" key="1">
    <source>
        <dbReference type="SAM" id="Phobius"/>
    </source>
</evidence>
<dbReference type="Proteomes" id="UP001596472">
    <property type="component" value="Unassembled WGS sequence"/>
</dbReference>
<feature type="transmembrane region" description="Helical" evidence="1">
    <location>
        <begin position="6"/>
        <end position="24"/>
    </location>
</feature>
<dbReference type="Pfam" id="PF07584">
    <property type="entry name" value="BatA"/>
    <property type="match status" value="1"/>
</dbReference>
<evidence type="ECO:0000313" key="5">
    <source>
        <dbReference type="Proteomes" id="UP001596472"/>
    </source>
</evidence>
<protein>
    <submittedName>
        <fullName evidence="4">BatA domain-containing protein</fullName>
    </submittedName>
</protein>
<dbReference type="EMBL" id="JBHTBS010000002">
    <property type="protein sequence ID" value="MFC7336369.1"/>
    <property type="molecule type" value="Genomic_DNA"/>
</dbReference>
<keyword evidence="1" id="KW-0812">Transmembrane</keyword>
<feature type="domain" description="Aerotolerance regulator N-terminal" evidence="2">
    <location>
        <begin position="1"/>
        <end position="78"/>
    </location>
</feature>
<name>A0ABW2L3S4_9BACT</name>
<sequence>MNFGAPGFAWAALALIPLVAVYFIRTRPRRQQVNAFFLWEQVFQQKAASSLFQRLRNLLSLLIMALAFGAAVASLTKPQFGEDRDPDLLIVLDRSVSMQGGAEQSRMAEAIEKAAGWIAALEGSQRAALATADTRLEYKVHLTGNARPLRDALEGIEASDLPLDPGVLEELALLAEVQDDDESRVRILFLTDGRSGSGEVPAGVETVIVGEDDENAGITAADLRWTSRDEASLFVSMLSGFSEEKEVELELVEVASGRVARLFTMKVPPGGEASESIQVDGVAPGAWLLRMNLEDALAADNLAPLGLNAPQPVPVQVGSPNPFFFQQVVSAFARADSLFEPIDDFAHLGLAEGPPPETPVSIVFSPSGESAFWTSIGDVLPPGPPEIVRKDHPLVARIDPALLTFEGARKLTVPEGSVVVLEHVDGTPLLYTATAEGRKAVVINLDPSLDDFFLSPWFPVLVHDATALLMGRSDDFPSAVPTGSDVVIPGTGEVASIVYQGRDEEAVERDPVPVLAVDDVGNYEMSRSSTTWRLGAGVLSPGESGAGGGSKVELALEPASGWPLAAWLLLAAAVAVMVEEMLYHRRKVG</sequence>